<dbReference type="InterPro" id="IPR029058">
    <property type="entry name" value="AB_hydrolase_fold"/>
</dbReference>
<evidence type="ECO:0000256" key="5">
    <source>
        <dbReference type="ARBA" id="ARBA00022801"/>
    </source>
</evidence>
<evidence type="ECO:0000313" key="10">
    <source>
        <dbReference type="Proteomes" id="UP000696294"/>
    </source>
</evidence>
<dbReference type="EMBL" id="JAATEP010000028">
    <property type="protein sequence ID" value="NJP94235.1"/>
    <property type="molecule type" value="Genomic_DNA"/>
</dbReference>
<evidence type="ECO:0000256" key="8">
    <source>
        <dbReference type="SAM" id="SignalP"/>
    </source>
</evidence>
<sequence length="556" mass="58284">MKRLLAVLAAGVPLAAALCLPASASAATAPAATAPPVSASAAASAPAAGAFTCADISVKAPAGTTVESVTAQRHEAGPVHVPAVTPLPAVDVPDVPAHCAVTVTLTHPGVDDHAKVQVWLPEQGWNGRFQAVGGSAFAAGDYGAALAGAVKAGYATATTDAGVSTYLDTAWALDDAGKVDTALLKNFADRSVHEMTLVAKQVISAVYGKPASYSYWNGCSTGGRQGYMEAQRHPGDYDGILATAPGINWDEFEVATLWPQVVMNQERTYPAACEFALFDQAAVKACDPLDGARDGLIGDPAKCRFDPRELIGKTVECDGEQETITAADAAVVRKIWDGPRTPSGRKLWSGISVGAAFDLAATKPGADGQRVGQPFPVPAAWVATWLKRQPAFDVSTITYAEFAKLFAQSQAEYDKVIGTDDPDLSAFRRSGGKLLTWHGYADQLIPTQGTVDYRERVERAMGGAHRVDDFYRLFLAPGVDHCGNTGSTGPVPTDALGALTAWVEQGKAPRTLSAAVKDSSGKTVTRELCLYPSVSRYTGHGDVADAASYRCVRPRH</sequence>
<dbReference type="GO" id="GO:0016787">
    <property type="term" value="F:hydrolase activity"/>
    <property type="evidence" value="ECO:0007669"/>
    <property type="project" value="UniProtKB-KW"/>
</dbReference>
<evidence type="ECO:0000256" key="1">
    <source>
        <dbReference type="ARBA" id="ARBA00006249"/>
    </source>
</evidence>
<evidence type="ECO:0000256" key="6">
    <source>
        <dbReference type="ARBA" id="ARBA00022837"/>
    </source>
</evidence>
<keyword evidence="4 8" id="KW-0732">Signal</keyword>
<protein>
    <submittedName>
        <fullName evidence="9">Tannase/feruloyl esterase family alpha/beta hydrolase</fullName>
    </submittedName>
</protein>
<dbReference type="Proteomes" id="UP000696294">
    <property type="component" value="Unassembled WGS sequence"/>
</dbReference>
<dbReference type="RefSeq" id="WP_168014957.1">
    <property type="nucleotide sequence ID" value="NZ_JAATEP010000028.1"/>
</dbReference>
<evidence type="ECO:0000256" key="2">
    <source>
        <dbReference type="ARBA" id="ARBA00022487"/>
    </source>
</evidence>
<comment type="caution">
    <text evidence="9">The sequence shown here is derived from an EMBL/GenBank/DDBJ whole genome shotgun (WGS) entry which is preliminary data.</text>
</comment>
<dbReference type="PANTHER" id="PTHR33938">
    <property type="entry name" value="FERULOYL ESTERASE B-RELATED"/>
    <property type="match status" value="1"/>
</dbReference>
<keyword evidence="3" id="KW-0479">Metal-binding</keyword>
<accession>A0ABX1BCF5</accession>
<gene>
    <name evidence="9" type="ORF">HCN51_33175</name>
</gene>
<keyword evidence="5 9" id="KW-0378">Hydrolase</keyword>
<evidence type="ECO:0000256" key="7">
    <source>
        <dbReference type="ARBA" id="ARBA00023157"/>
    </source>
</evidence>
<keyword evidence="7" id="KW-1015">Disulfide bond</keyword>
<keyword evidence="10" id="KW-1185">Reference proteome</keyword>
<dbReference type="Pfam" id="PF07519">
    <property type="entry name" value="Tannase"/>
    <property type="match status" value="1"/>
</dbReference>
<name>A0ABX1BCF5_9ACTN</name>
<keyword evidence="6" id="KW-0106">Calcium</keyword>
<feature type="signal peptide" evidence="8">
    <location>
        <begin position="1"/>
        <end position="26"/>
    </location>
</feature>
<comment type="similarity">
    <text evidence="1">Belongs to the tannase family.</text>
</comment>
<evidence type="ECO:0000313" key="9">
    <source>
        <dbReference type="EMBL" id="NJP94235.1"/>
    </source>
</evidence>
<dbReference type="PANTHER" id="PTHR33938:SF8">
    <property type="entry name" value="CARBOXYLIC ESTER HYDROLASE"/>
    <property type="match status" value="1"/>
</dbReference>
<keyword evidence="2" id="KW-0719">Serine esterase</keyword>
<evidence type="ECO:0000256" key="4">
    <source>
        <dbReference type="ARBA" id="ARBA00022729"/>
    </source>
</evidence>
<dbReference type="InterPro" id="IPR011118">
    <property type="entry name" value="Tannase/feruloyl_esterase"/>
</dbReference>
<dbReference type="SUPFAM" id="SSF53474">
    <property type="entry name" value="alpha/beta-Hydrolases"/>
    <property type="match status" value="1"/>
</dbReference>
<feature type="chain" id="PRO_5045500225" evidence="8">
    <location>
        <begin position="27"/>
        <end position="556"/>
    </location>
</feature>
<organism evidence="9 10">
    <name type="scientific">Nonomuraea composti</name>
    <dbReference type="NCBI Taxonomy" id="2720023"/>
    <lineage>
        <taxon>Bacteria</taxon>
        <taxon>Bacillati</taxon>
        <taxon>Actinomycetota</taxon>
        <taxon>Actinomycetes</taxon>
        <taxon>Streptosporangiales</taxon>
        <taxon>Streptosporangiaceae</taxon>
        <taxon>Nonomuraea</taxon>
    </lineage>
</organism>
<evidence type="ECO:0000256" key="3">
    <source>
        <dbReference type="ARBA" id="ARBA00022723"/>
    </source>
</evidence>
<reference evidence="9 10" key="1">
    <citation type="submission" date="2020-03" db="EMBL/GenBank/DDBJ databases">
        <title>WGS of actinomycetes isolated from Thailand.</title>
        <authorList>
            <person name="Thawai C."/>
        </authorList>
    </citation>
    <scope>NUCLEOTIDE SEQUENCE [LARGE SCALE GENOMIC DNA]</scope>
    <source>
        <strain evidence="9 10">FMUSA5-5</strain>
    </source>
</reference>
<proteinExistence type="inferred from homology"/>